<name>A0A1N7IYR9_9BACL</name>
<keyword evidence="10" id="KW-1185">Reference proteome</keyword>
<evidence type="ECO:0000256" key="7">
    <source>
        <dbReference type="ARBA" id="ARBA00023285"/>
    </source>
</evidence>
<keyword evidence="4" id="KW-0479">Metal-binding</keyword>
<dbReference type="PANTHER" id="PTHR43808">
    <property type="entry name" value="ACETYLORNITHINE DEACETYLASE"/>
    <property type="match status" value="1"/>
</dbReference>
<evidence type="ECO:0000256" key="2">
    <source>
        <dbReference type="ARBA" id="ARBA00001947"/>
    </source>
</evidence>
<evidence type="ECO:0000256" key="6">
    <source>
        <dbReference type="ARBA" id="ARBA00022833"/>
    </source>
</evidence>
<reference evidence="10" key="1">
    <citation type="submission" date="2017-01" db="EMBL/GenBank/DDBJ databases">
        <authorList>
            <person name="Varghese N."/>
            <person name="Submissions S."/>
        </authorList>
    </citation>
    <scope>NUCLEOTIDE SEQUENCE [LARGE SCALE GENOMIC DNA]</scope>
    <source>
        <strain evidence="10">DSM 45196</strain>
    </source>
</reference>
<evidence type="ECO:0000313" key="10">
    <source>
        <dbReference type="Proteomes" id="UP000186795"/>
    </source>
</evidence>
<dbReference type="SUPFAM" id="SSF55031">
    <property type="entry name" value="Bacterial exopeptidase dimerisation domain"/>
    <property type="match status" value="1"/>
</dbReference>
<keyword evidence="6" id="KW-0862">Zinc</keyword>
<dbReference type="AlphaFoldDB" id="A0A1N7IYR9"/>
<dbReference type="InterPro" id="IPR050072">
    <property type="entry name" value="Peptidase_M20A"/>
</dbReference>
<comment type="cofactor">
    <cofactor evidence="1">
        <name>Co(2+)</name>
        <dbReference type="ChEBI" id="CHEBI:48828"/>
    </cofactor>
</comment>
<dbReference type="OrthoDB" id="9792335at2"/>
<sequence length="421" mass="46091">MDTAQLSTEKRGIMEWIESERENLVQFLQELVAIPSDNPPGDCYEIAEHTQKRLQDFQFEDVSLLEVEPEKVKEKGMIRVANVVSKTGFGNGEGPDIVLNSHGDVVAPGSGWTYDPYGGKIVDGKLYGRGAAVSKSDIATYTFATMALRPFADQLSGKVTLAYTFDEEVGGLLGPKWLLDQGHIDPDLAISAGFSYSIVNAHNGCLHLEIKLKGKSAHAAAPHTGHDALEAMTGVLQAIYEYRDTLKEIHSNVPGIDSPAITVGLITGGINTNVVPDECTIRIDRRLIPEEDAGKVETEIRRLVERKAGEYEGIRVEIRQVLLAKNFGPTPEDSPLVQTLAANWKEVMKKDEVEIDGIPLYTDGRLFAEAGIPTVLFGAGPRTLLEANGHRADEHVRVDDLVKATQIVALTLYDLLRKNAR</sequence>
<proteinExistence type="inferred from homology"/>
<dbReference type="GO" id="GO:0016787">
    <property type="term" value="F:hydrolase activity"/>
    <property type="evidence" value="ECO:0007669"/>
    <property type="project" value="UniProtKB-KW"/>
</dbReference>
<evidence type="ECO:0000256" key="4">
    <source>
        <dbReference type="ARBA" id="ARBA00022723"/>
    </source>
</evidence>
<dbReference type="GO" id="GO:0046872">
    <property type="term" value="F:metal ion binding"/>
    <property type="evidence" value="ECO:0007669"/>
    <property type="project" value="UniProtKB-KW"/>
</dbReference>
<dbReference type="PANTHER" id="PTHR43808:SF32">
    <property type="entry name" value="ARGE_DAPE-RELATED DEACYLASE"/>
    <property type="match status" value="1"/>
</dbReference>
<dbReference type="InterPro" id="IPR011650">
    <property type="entry name" value="Peptidase_M20_dimer"/>
</dbReference>
<evidence type="ECO:0000256" key="5">
    <source>
        <dbReference type="ARBA" id="ARBA00022801"/>
    </source>
</evidence>
<evidence type="ECO:0000259" key="8">
    <source>
        <dbReference type="Pfam" id="PF07687"/>
    </source>
</evidence>
<dbReference type="EMBL" id="FTOD01000001">
    <property type="protein sequence ID" value="SIS42243.1"/>
    <property type="molecule type" value="Genomic_DNA"/>
</dbReference>
<dbReference type="Pfam" id="PF07687">
    <property type="entry name" value="M20_dimer"/>
    <property type="match status" value="1"/>
</dbReference>
<evidence type="ECO:0000256" key="3">
    <source>
        <dbReference type="ARBA" id="ARBA00006247"/>
    </source>
</evidence>
<protein>
    <submittedName>
        <fullName evidence="9">Acetylornithine deacetylase or succinyl-diaminopimelate desuccinylase</fullName>
    </submittedName>
</protein>
<gene>
    <name evidence="9" type="ORF">SAMN05421790_101525</name>
</gene>
<feature type="domain" description="Peptidase M20 dimerisation" evidence="8">
    <location>
        <begin position="200"/>
        <end position="311"/>
    </location>
</feature>
<dbReference type="InterPro" id="IPR036264">
    <property type="entry name" value="Bact_exopeptidase_dim_dom"/>
</dbReference>
<dbReference type="SUPFAM" id="SSF53187">
    <property type="entry name" value="Zn-dependent exopeptidases"/>
    <property type="match status" value="1"/>
</dbReference>
<keyword evidence="7" id="KW-0170">Cobalt</keyword>
<comment type="similarity">
    <text evidence="3">Belongs to the peptidase M20A family.</text>
</comment>
<dbReference type="Gene3D" id="3.30.70.360">
    <property type="match status" value="1"/>
</dbReference>
<dbReference type="Pfam" id="PF01546">
    <property type="entry name" value="Peptidase_M20"/>
    <property type="match status" value="1"/>
</dbReference>
<accession>A0A1N7IYR9</accession>
<comment type="cofactor">
    <cofactor evidence="2">
        <name>Zn(2+)</name>
        <dbReference type="ChEBI" id="CHEBI:29105"/>
    </cofactor>
</comment>
<evidence type="ECO:0000256" key="1">
    <source>
        <dbReference type="ARBA" id="ARBA00001941"/>
    </source>
</evidence>
<keyword evidence="5" id="KW-0378">Hydrolase</keyword>
<dbReference type="NCBIfam" id="TIGR01910">
    <property type="entry name" value="DapE-ArgE"/>
    <property type="match status" value="1"/>
</dbReference>
<organism evidence="9 10">
    <name type="scientific">Kroppenstedtia eburnea</name>
    <dbReference type="NCBI Taxonomy" id="714067"/>
    <lineage>
        <taxon>Bacteria</taxon>
        <taxon>Bacillati</taxon>
        <taxon>Bacillota</taxon>
        <taxon>Bacilli</taxon>
        <taxon>Bacillales</taxon>
        <taxon>Thermoactinomycetaceae</taxon>
        <taxon>Kroppenstedtia</taxon>
    </lineage>
</organism>
<evidence type="ECO:0000313" key="9">
    <source>
        <dbReference type="EMBL" id="SIS42243.1"/>
    </source>
</evidence>
<dbReference type="InterPro" id="IPR002933">
    <property type="entry name" value="Peptidase_M20"/>
</dbReference>
<dbReference type="InterPro" id="IPR010182">
    <property type="entry name" value="ArgE/DapE"/>
</dbReference>
<dbReference type="RefSeq" id="WP_076523182.1">
    <property type="nucleotide sequence ID" value="NZ_CP048103.1"/>
</dbReference>
<dbReference type="Gene3D" id="3.40.630.10">
    <property type="entry name" value="Zn peptidases"/>
    <property type="match status" value="2"/>
</dbReference>
<dbReference type="Proteomes" id="UP000186795">
    <property type="component" value="Unassembled WGS sequence"/>
</dbReference>